<dbReference type="GeneID" id="63685599"/>
<feature type="repeat" description="WD" evidence="2">
    <location>
        <begin position="951"/>
        <end position="981"/>
    </location>
</feature>
<dbReference type="PANTHER" id="PTHR10039">
    <property type="entry name" value="AMELOGENIN"/>
    <property type="match status" value="1"/>
</dbReference>
<dbReference type="AlphaFoldDB" id="M5FTN0"/>
<dbReference type="PROSITE" id="PS50082">
    <property type="entry name" value="WD_REPEATS_2"/>
    <property type="match status" value="1"/>
</dbReference>
<evidence type="ECO:0000313" key="5">
    <source>
        <dbReference type="EMBL" id="EJT99458.1"/>
    </source>
</evidence>
<dbReference type="Pfam" id="PF24883">
    <property type="entry name" value="NPHP3_N"/>
    <property type="match status" value="1"/>
</dbReference>
<dbReference type="OMA" id="WANSESS"/>
<evidence type="ECO:0000256" key="1">
    <source>
        <dbReference type="ARBA" id="ARBA00022737"/>
    </source>
</evidence>
<proteinExistence type="predicted"/>
<dbReference type="OrthoDB" id="538223at2759"/>
<gene>
    <name evidence="5" type="ORF">DACRYDRAFT_118164</name>
</gene>
<dbReference type="STRING" id="1858805.M5FTN0"/>
<dbReference type="InterPro" id="IPR027417">
    <property type="entry name" value="P-loop_NTPase"/>
</dbReference>
<dbReference type="Gene3D" id="3.40.50.300">
    <property type="entry name" value="P-loop containing nucleotide triphosphate hydrolases"/>
    <property type="match status" value="1"/>
</dbReference>
<evidence type="ECO:0000259" key="4">
    <source>
        <dbReference type="Pfam" id="PF24883"/>
    </source>
</evidence>
<protein>
    <recommendedName>
        <fullName evidence="4">Nephrocystin 3-like N-terminal domain-containing protein</fullName>
    </recommendedName>
</protein>
<sequence length="1097" mass="121005">MAAAARNQRGQQQLVPVFTYAGATITGLVRRPIPKSQGKYFIRLAVDGGNIGQSREIKTRKGTVSWTILKVTLYKSHSKRPVEEVGMAEMPPGQWLETKNPIPLVCSSTSNATPVIQINLVCNSDEKDGAEPGTDDSSVGLVVNEVIAASGTMHVLSTRGDLEDIASRVKDREDPLESIENAWGPLLDKMNWFVDVTNVVCEVHPFAKIACSAIKAAYKAVKAQRDRDEKIMTLVDTMEETYDFIKEARQSDKDARELDKIRHSPGNDHSREKALIRLASQTSECADFIKTYCKDKGFLSRLAKQLKSSPDKVIKRYQDAFISLRQDFRDGSKLRMELATFRMALKTDEIVAEVEAMGATLNIDDIHYVEEAGYDPDKCCLPGTQTALLETITEWANSESSKTAGIFVLLGLAGTGKSTIAHTIAGRLSESGQLGSMFCFNRNEAGTRKPVALCRNIANDLCAGRPAFKAALSMSVRDDKNTCGTANIVTQFQRFLLKPAGQLDASGTIGIVVDALDESGTPSKRKQMLQVLARGAKEIPVCFRFFLVARDETDISDVFQPTDNVHVTRLSTLERQDDLVKDILAYIRYFFNTDIIKVSQRAMESALSDDQFKALARRSEGVFQWASLACQYITTSQAELPLTRYRHVMAHQDNGLDELYKTALAAVFPQQTQDSYMEGTAHLNFFRSVMGMILTLFKPLPMTSILAFLDSVYPEPPVDWEIMLRSLGSLLSGVNGVNLDEKIRPLHISFSEFLQDASRAGEFFIGNSGHHERLAEACLRLLDAQLHFNIGGIASSYLSNSDMRARGGFKNKVSAELAYACAYWGHHLAQCNDEFRHRFEIACLLRQFFTRKLLFWVEAASVADILHEVHACLDAVGDRLPAEIRIIAQDAGRFIRTFRPCISISAAHTYISALGWTPTTSKVADVYRGYFSHIHRVASPLNTMWPAPKHLPEHDAGVLCVVFSNDDKRIESGSDDRTVRVSNAAAEEDCSPVAAISQTVAALDVRLRVPFDSIATCGVIDIGSSPSHPDSQQTSLANQPLGGFPSPEDTTAANPLARSLAPSVLSCECSDPEEDEAADDLDNKWVLVGSRLSLLPF</sequence>
<feature type="compositionally biased region" description="Polar residues" evidence="3">
    <location>
        <begin position="1025"/>
        <end position="1038"/>
    </location>
</feature>
<feature type="region of interest" description="Disordered" evidence="3">
    <location>
        <begin position="1025"/>
        <end position="1050"/>
    </location>
</feature>
<dbReference type="RefSeq" id="XP_040626356.1">
    <property type="nucleotide sequence ID" value="XM_040770537.1"/>
</dbReference>
<dbReference type="InterPro" id="IPR056884">
    <property type="entry name" value="NPHP3-like_N"/>
</dbReference>
<dbReference type="InterPro" id="IPR015943">
    <property type="entry name" value="WD40/YVTN_repeat-like_dom_sf"/>
</dbReference>
<dbReference type="Gene3D" id="2.130.10.10">
    <property type="entry name" value="YVTN repeat-like/Quinoprotein amine dehydrogenase"/>
    <property type="match status" value="1"/>
</dbReference>
<evidence type="ECO:0000256" key="2">
    <source>
        <dbReference type="PROSITE-ProRule" id="PRU00221"/>
    </source>
</evidence>
<feature type="domain" description="Nephrocystin 3-like N-terminal" evidence="4">
    <location>
        <begin position="390"/>
        <end position="550"/>
    </location>
</feature>
<dbReference type="SUPFAM" id="SSF50998">
    <property type="entry name" value="Quinoprotein alcohol dehydrogenase-like"/>
    <property type="match status" value="1"/>
</dbReference>
<keyword evidence="1" id="KW-0677">Repeat</keyword>
<dbReference type="EMBL" id="JH795870">
    <property type="protein sequence ID" value="EJT99458.1"/>
    <property type="molecule type" value="Genomic_DNA"/>
</dbReference>
<organism evidence="5 6">
    <name type="scientific">Dacryopinax primogenitus (strain DJM 731)</name>
    <name type="common">Brown rot fungus</name>
    <dbReference type="NCBI Taxonomy" id="1858805"/>
    <lineage>
        <taxon>Eukaryota</taxon>
        <taxon>Fungi</taxon>
        <taxon>Dikarya</taxon>
        <taxon>Basidiomycota</taxon>
        <taxon>Agaricomycotina</taxon>
        <taxon>Dacrymycetes</taxon>
        <taxon>Dacrymycetales</taxon>
        <taxon>Dacrymycetaceae</taxon>
        <taxon>Dacryopinax</taxon>
    </lineage>
</organism>
<dbReference type="SUPFAM" id="SSF52540">
    <property type="entry name" value="P-loop containing nucleoside triphosphate hydrolases"/>
    <property type="match status" value="1"/>
</dbReference>
<name>M5FTN0_DACPD</name>
<evidence type="ECO:0000313" key="6">
    <source>
        <dbReference type="Proteomes" id="UP000030653"/>
    </source>
</evidence>
<keyword evidence="2" id="KW-0853">WD repeat</keyword>
<dbReference type="HOGENOM" id="CLU_000288_6_0_1"/>
<reference evidence="5 6" key="1">
    <citation type="journal article" date="2012" name="Science">
        <title>The Paleozoic origin of enzymatic lignin decomposition reconstructed from 31 fungal genomes.</title>
        <authorList>
            <person name="Floudas D."/>
            <person name="Binder M."/>
            <person name="Riley R."/>
            <person name="Barry K."/>
            <person name="Blanchette R.A."/>
            <person name="Henrissat B."/>
            <person name="Martinez A.T."/>
            <person name="Otillar R."/>
            <person name="Spatafora J.W."/>
            <person name="Yadav J.S."/>
            <person name="Aerts A."/>
            <person name="Benoit I."/>
            <person name="Boyd A."/>
            <person name="Carlson A."/>
            <person name="Copeland A."/>
            <person name="Coutinho P.M."/>
            <person name="de Vries R.P."/>
            <person name="Ferreira P."/>
            <person name="Findley K."/>
            <person name="Foster B."/>
            <person name="Gaskell J."/>
            <person name="Glotzer D."/>
            <person name="Gorecki P."/>
            <person name="Heitman J."/>
            <person name="Hesse C."/>
            <person name="Hori C."/>
            <person name="Igarashi K."/>
            <person name="Jurgens J.A."/>
            <person name="Kallen N."/>
            <person name="Kersten P."/>
            <person name="Kohler A."/>
            <person name="Kuees U."/>
            <person name="Kumar T.K.A."/>
            <person name="Kuo A."/>
            <person name="LaButti K."/>
            <person name="Larrondo L.F."/>
            <person name="Lindquist E."/>
            <person name="Ling A."/>
            <person name="Lombard V."/>
            <person name="Lucas S."/>
            <person name="Lundell T."/>
            <person name="Martin R."/>
            <person name="McLaughlin D.J."/>
            <person name="Morgenstern I."/>
            <person name="Morin E."/>
            <person name="Murat C."/>
            <person name="Nagy L.G."/>
            <person name="Nolan M."/>
            <person name="Ohm R.A."/>
            <person name="Patyshakuliyeva A."/>
            <person name="Rokas A."/>
            <person name="Ruiz-Duenas F.J."/>
            <person name="Sabat G."/>
            <person name="Salamov A."/>
            <person name="Samejima M."/>
            <person name="Schmutz J."/>
            <person name="Slot J.C."/>
            <person name="St John F."/>
            <person name="Stenlid J."/>
            <person name="Sun H."/>
            <person name="Sun S."/>
            <person name="Syed K."/>
            <person name="Tsang A."/>
            <person name="Wiebenga A."/>
            <person name="Young D."/>
            <person name="Pisabarro A."/>
            <person name="Eastwood D.C."/>
            <person name="Martin F."/>
            <person name="Cullen D."/>
            <person name="Grigoriev I.V."/>
            <person name="Hibbett D.S."/>
        </authorList>
    </citation>
    <scope>NUCLEOTIDE SEQUENCE [LARGE SCALE GENOMIC DNA]</scope>
    <source>
        <strain evidence="5 6">DJM-731 SS1</strain>
    </source>
</reference>
<accession>M5FTN0</accession>
<keyword evidence="6" id="KW-1185">Reference proteome</keyword>
<dbReference type="InterPro" id="IPR011047">
    <property type="entry name" value="Quinoprotein_ADH-like_sf"/>
</dbReference>
<dbReference type="InterPro" id="IPR001680">
    <property type="entry name" value="WD40_rpt"/>
</dbReference>
<evidence type="ECO:0000256" key="3">
    <source>
        <dbReference type="SAM" id="MobiDB-lite"/>
    </source>
</evidence>
<dbReference type="Proteomes" id="UP000030653">
    <property type="component" value="Unassembled WGS sequence"/>
</dbReference>